<reference evidence="2" key="1">
    <citation type="submission" date="2022-07" db="EMBL/GenBank/DDBJ databases">
        <authorList>
            <person name="Otstavnykh N."/>
            <person name="Isaeva M."/>
            <person name="Bystritskaya E."/>
        </authorList>
    </citation>
    <scope>NUCLEOTIDE SEQUENCE</scope>
    <source>
        <strain evidence="2">10Alg 79</strain>
    </source>
</reference>
<dbReference type="Proteomes" id="UP001227162">
    <property type="component" value="Unassembled WGS sequence"/>
</dbReference>
<proteinExistence type="predicted"/>
<keyword evidence="1" id="KW-0732">Signal</keyword>
<sequence>MSFMRGLRAIGAFMCLALLLAAPLRADEAADRAALNAALGVGDLLGVMREEGQIYGRQIGTEFLPDGGGADWQGVVGRIYDLEKMRASVGQGMAKALPASAVKPLLTFFSSERGHRIVAAELAARRAFLDPAAEEAAREHVRNLPDAQEARLDLVRAYVEANDLVEYNVTGGLNSNLRFYKGLVDGGAYDMSEEEILADVWGQAEETRADTEEWLYAYLMMAYAPLEDGDIEAYVALSKTDAGRALNRALFAGFDGMYGDLSYAMGLAVAQQAKGEDL</sequence>
<organism evidence="2 3">
    <name type="scientific">Rhodalgimonas zhirmunskyi</name>
    <dbReference type="NCBI Taxonomy" id="2964767"/>
    <lineage>
        <taxon>Bacteria</taxon>
        <taxon>Pseudomonadati</taxon>
        <taxon>Pseudomonadota</taxon>
        <taxon>Alphaproteobacteria</taxon>
        <taxon>Rhodobacterales</taxon>
        <taxon>Roseobacteraceae</taxon>
        <taxon>Rhodalgimonas</taxon>
    </lineage>
</organism>
<dbReference type="AlphaFoldDB" id="A0AAJ1U836"/>
<reference evidence="2" key="2">
    <citation type="submission" date="2023-04" db="EMBL/GenBank/DDBJ databases">
        <title>'Rhodoalgimonas zhirmunskyi' gen. nov., isolated from a red alga.</title>
        <authorList>
            <person name="Nedashkovskaya O.I."/>
            <person name="Otstavnykh N.Y."/>
            <person name="Bystritskaya E.P."/>
            <person name="Balabanova L.A."/>
            <person name="Isaeva M.P."/>
        </authorList>
    </citation>
    <scope>NUCLEOTIDE SEQUENCE</scope>
    <source>
        <strain evidence="2">10Alg 79</strain>
    </source>
</reference>
<keyword evidence="3" id="KW-1185">Reference proteome</keyword>
<feature type="signal peptide" evidence="1">
    <location>
        <begin position="1"/>
        <end position="26"/>
    </location>
</feature>
<dbReference type="EMBL" id="JANFFA010000001">
    <property type="protein sequence ID" value="MDQ2093048.1"/>
    <property type="molecule type" value="Genomic_DNA"/>
</dbReference>
<comment type="caution">
    <text evidence="2">The sequence shown here is derived from an EMBL/GenBank/DDBJ whole genome shotgun (WGS) entry which is preliminary data.</text>
</comment>
<protein>
    <submittedName>
        <fullName evidence="2">DUF2059 domain-containing protein</fullName>
    </submittedName>
</protein>
<dbReference type="RefSeq" id="WP_317624650.1">
    <property type="nucleotide sequence ID" value="NZ_JANFFA010000001.1"/>
</dbReference>
<name>A0AAJ1U836_9RHOB</name>
<evidence type="ECO:0000313" key="2">
    <source>
        <dbReference type="EMBL" id="MDQ2093048.1"/>
    </source>
</evidence>
<evidence type="ECO:0000313" key="3">
    <source>
        <dbReference type="Proteomes" id="UP001227162"/>
    </source>
</evidence>
<gene>
    <name evidence="2" type="ORF">NOI20_02885</name>
</gene>
<evidence type="ECO:0000256" key="1">
    <source>
        <dbReference type="SAM" id="SignalP"/>
    </source>
</evidence>
<accession>A0AAJ1U836</accession>
<feature type="chain" id="PRO_5042617175" evidence="1">
    <location>
        <begin position="27"/>
        <end position="278"/>
    </location>
</feature>